<evidence type="ECO:0000256" key="2">
    <source>
        <dbReference type="ARBA" id="ARBA00010314"/>
    </source>
</evidence>
<reference evidence="6" key="1">
    <citation type="submission" date="2020-11" db="EMBL/GenBank/DDBJ databases">
        <authorList>
            <person name="Tran Van P."/>
        </authorList>
    </citation>
    <scope>NUCLEOTIDE SEQUENCE</scope>
</reference>
<comment type="similarity">
    <text evidence="2">Belongs to the TADA1 family.</text>
</comment>
<dbReference type="EMBL" id="OC915624">
    <property type="protein sequence ID" value="CAD7641242.1"/>
    <property type="molecule type" value="Genomic_DNA"/>
</dbReference>
<evidence type="ECO:0000313" key="6">
    <source>
        <dbReference type="EMBL" id="CAD7641242.1"/>
    </source>
</evidence>
<keyword evidence="5" id="KW-0539">Nucleus</keyword>
<dbReference type="AlphaFoldDB" id="A0A7R9LGE3"/>
<name>A0A7R9LGE3_9ACAR</name>
<keyword evidence="7" id="KW-1185">Reference proteome</keyword>
<dbReference type="GO" id="GO:0005634">
    <property type="term" value="C:nucleus"/>
    <property type="evidence" value="ECO:0007669"/>
    <property type="project" value="UniProtKB-SubCell"/>
</dbReference>
<dbReference type="Proteomes" id="UP000728032">
    <property type="component" value="Unassembled WGS sequence"/>
</dbReference>
<dbReference type="PANTHER" id="PTHR21277:SF5">
    <property type="entry name" value="TRANSCRIPTIONAL ADAPTER 1"/>
    <property type="match status" value="1"/>
</dbReference>
<dbReference type="InterPro" id="IPR024738">
    <property type="entry name" value="Hfi1/Tada1"/>
</dbReference>
<dbReference type="GO" id="GO:0000124">
    <property type="term" value="C:SAGA complex"/>
    <property type="evidence" value="ECO:0007669"/>
    <property type="project" value="TreeGrafter"/>
</dbReference>
<evidence type="ECO:0000313" key="7">
    <source>
        <dbReference type="Proteomes" id="UP000728032"/>
    </source>
</evidence>
<evidence type="ECO:0008006" key="8">
    <source>
        <dbReference type="Google" id="ProtNLM"/>
    </source>
</evidence>
<evidence type="ECO:0000256" key="4">
    <source>
        <dbReference type="ARBA" id="ARBA00023163"/>
    </source>
</evidence>
<keyword evidence="3" id="KW-0805">Transcription regulation</keyword>
<organism evidence="6">
    <name type="scientific">Oppiella nova</name>
    <dbReference type="NCBI Taxonomy" id="334625"/>
    <lineage>
        <taxon>Eukaryota</taxon>
        <taxon>Metazoa</taxon>
        <taxon>Ecdysozoa</taxon>
        <taxon>Arthropoda</taxon>
        <taxon>Chelicerata</taxon>
        <taxon>Arachnida</taxon>
        <taxon>Acari</taxon>
        <taxon>Acariformes</taxon>
        <taxon>Sarcoptiformes</taxon>
        <taxon>Oribatida</taxon>
        <taxon>Brachypylina</taxon>
        <taxon>Oppioidea</taxon>
        <taxon>Oppiidae</taxon>
        <taxon>Oppiella</taxon>
    </lineage>
</organism>
<dbReference type="GO" id="GO:0006357">
    <property type="term" value="P:regulation of transcription by RNA polymerase II"/>
    <property type="evidence" value="ECO:0007669"/>
    <property type="project" value="TreeGrafter"/>
</dbReference>
<accession>A0A7R9LGE3</accession>
<dbReference type="PANTHER" id="PTHR21277">
    <property type="entry name" value="TRANSCRIPTIONAL ADAPTER 1"/>
    <property type="match status" value="1"/>
</dbReference>
<evidence type="ECO:0000256" key="3">
    <source>
        <dbReference type="ARBA" id="ARBA00023015"/>
    </source>
</evidence>
<comment type="subcellular location">
    <subcellularLocation>
        <location evidence="1">Nucleus</location>
    </subcellularLocation>
</comment>
<dbReference type="Pfam" id="PF12767">
    <property type="entry name" value="SAGA-Tad1"/>
    <property type="match status" value="1"/>
</dbReference>
<gene>
    <name evidence="6" type="ORF">ONB1V03_LOCUS2995</name>
</gene>
<dbReference type="GO" id="GO:0003713">
    <property type="term" value="F:transcription coactivator activity"/>
    <property type="evidence" value="ECO:0007669"/>
    <property type="project" value="TreeGrafter"/>
</dbReference>
<protein>
    <recommendedName>
        <fullName evidence="8">Transcriptional adapter 1-like protein</fullName>
    </recommendedName>
</protein>
<evidence type="ECO:0000256" key="1">
    <source>
        <dbReference type="ARBA" id="ARBA00004123"/>
    </source>
</evidence>
<proteinExistence type="inferred from homology"/>
<sequence length="193" mass="22097">MEAMDTSSTASDELVIAKRALDSSLGDNFKKYLRAMRQWFTQQSTKEEFDTEVHHFLTPDSVKAHNRFLLALLNKCSHLETLEDNPSVPDVKPIVADKTPIDTKPVATTTATATEVPVKPKPKPVVKPLNKKLREKQKKVNFENRFDATSEMNNAYIRDMRFFDDSQKLSKVSYCQRESLLPDHLYSVEAHKQ</sequence>
<dbReference type="OrthoDB" id="10264870at2759"/>
<evidence type="ECO:0000256" key="5">
    <source>
        <dbReference type="ARBA" id="ARBA00023242"/>
    </source>
</evidence>
<dbReference type="EMBL" id="CAJPVJ010000799">
    <property type="protein sequence ID" value="CAG2163419.1"/>
    <property type="molecule type" value="Genomic_DNA"/>
</dbReference>
<keyword evidence="4" id="KW-0804">Transcription</keyword>